<evidence type="ECO:0000256" key="4">
    <source>
        <dbReference type="ARBA" id="ARBA00022989"/>
    </source>
</evidence>
<keyword evidence="3 6" id="KW-0812">Transmembrane</keyword>
<dbReference type="GO" id="GO:0016020">
    <property type="term" value="C:membrane"/>
    <property type="evidence" value="ECO:0007669"/>
    <property type="project" value="UniProtKB-SubCell"/>
</dbReference>
<dbReference type="Proteomes" id="UP000294555">
    <property type="component" value="Unassembled WGS sequence"/>
</dbReference>
<evidence type="ECO:0000256" key="2">
    <source>
        <dbReference type="ARBA" id="ARBA00009773"/>
    </source>
</evidence>
<feature type="transmembrane region" description="Helical" evidence="6">
    <location>
        <begin position="253"/>
        <end position="274"/>
    </location>
</feature>
<keyword evidence="8" id="KW-1185">Reference proteome</keyword>
<keyword evidence="5 6" id="KW-0472">Membrane</keyword>
<feature type="transmembrane region" description="Helical" evidence="6">
    <location>
        <begin position="229"/>
        <end position="247"/>
    </location>
</feature>
<feature type="transmembrane region" description="Helical" evidence="6">
    <location>
        <begin position="195"/>
        <end position="217"/>
    </location>
</feature>
<sequence length="333" mass="37347">MTSRHDYIKISTYILMIFFIAIIIPLHLFPCFVAGFLAYEIIFAMTPWFERLIGGTRARWLVVSIIAAVVVIVLTIAIVSLVSFLTSNIQRGIDITSETNRIFSGIKNRIPASFPAFLPESAEELKNEVFALVEKNLITIRNMGRSFLHGFITILIGLIIGAIISLNKPSGRTTYFREQLLQRIQNLSSSFRNIVFAQIKVSLVNTVLTSILIFVIFPLFKIHLPLSKTLVVATFIFGLLPIIGNLISNFMFIISALSISLPVGGVMLLYLILIHKLEYFLNAEIVGNRIQAKSWELLLAMLVFEAAFGLEGLVAAPIYYAYLKTELRSLDLI</sequence>
<evidence type="ECO:0000313" key="8">
    <source>
        <dbReference type="Proteomes" id="UP000294555"/>
    </source>
</evidence>
<dbReference type="Pfam" id="PF01594">
    <property type="entry name" value="AI-2E_transport"/>
    <property type="match status" value="1"/>
</dbReference>
<evidence type="ECO:0000256" key="6">
    <source>
        <dbReference type="SAM" id="Phobius"/>
    </source>
</evidence>
<evidence type="ECO:0000256" key="3">
    <source>
        <dbReference type="ARBA" id="ARBA00022692"/>
    </source>
</evidence>
<feature type="transmembrane region" description="Helical" evidence="6">
    <location>
        <begin position="295"/>
        <end position="322"/>
    </location>
</feature>
<name>A0A4R1ND73_9GAMM</name>
<dbReference type="EMBL" id="SJOI01000001">
    <property type="protein sequence ID" value="TCL05343.1"/>
    <property type="molecule type" value="Genomic_DNA"/>
</dbReference>
<reference evidence="7 8" key="1">
    <citation type="submission" date="2019-02" db="EMBL/GenBank/DDBJ databases">
        <title>Investigation of anaerobic lignin degradation for improved lignocellulosic biofuels.</title>
        <authorList>
            <person name="Deangelis K."/>
        </authorList>
    </citation>
    <scope>NUCLEOTIDE SEQUENCE [LARGE SCALE GENOMIC DNA]</scope>
    <source>
        <strain evidence="7 8">159R</strain>
    </source>
</reference>
<keyword evidence="4 6" id="KW-1133">Transmembrane helix</keyword>
<dbReference type="InterPro" id="IPR002549">
    <property type="entry name" value="AI-2E-like"/>
</dbReference>
<protein>
    <submittedName>
        <fullName evidence="7">Putative PurR-regulated permease PerM</fullName>
    </submittedName>
</protein>
<evidence type="ECO:0000313" key="7">
    <source>
        <dbReference type="EMBL" id="TCL05343.1"/>
    </source>
</evidence>
<feature type="transmembrane region" description="Helical" evidence="6">
    <location>
        <begin position="12"/>
        <end position="39"/>
    </location>
</feature>
<dbReference type="AlphaFoldDB" id="A0A4R1ND73"/>
<comment type="subcellular location">
    <subcellularLocation>
        <location evidence="1">Membrane</location>
        <topology evidence="1">Multi-pass membrane protein</topology>
    </subcellularLocation>
</comment>
<dbReference type="OrthoDB" id="8113193at2"/>
<comment type="similarity">
    <text evidence="2">Belongs to the autoinducer-2 exporter (AI-2E) (TC 2.A.86) family.</text>
</comment>
<feature type="transmembrane region" description="Helical" evidence="6">
    <location>
        <begin position="59"/>
        <end position="85"/>
    </location>
</feature>
<comment type="caution">
    <text evidence="7">The sequence shown here is derived from an EMBL/GenBank/DDBJ whole genome shotgun (WGS) entry which is preliminary data.</text>
</comment>
<evidence type="ECO:0000256" key="1">
    <source>
        <dbReference type="ARBA" id="ARBA00004141"/>
    </source>
</evidence>
<feature type="transmembrane region" description="Helical" evidence="6">
    <location>
        <begin position="147"/>
        <end position="166"/>
    </location>
</feature>
<proteinExistence type="inferred from homology"/>
<gene>
    <name evidence="7" type="ORF">EZJ58_3519</name>
</gene>
<evidence type="ECO:0000256" key="5">
    <source>
        <dbReference type="ARBA" id="ARBA00023136"/>
    </source>
</evidence>
<organism evidence="7 8">
    <name type="scientific">Sodalis ligni</name>
    <dbReference type="NCBI Taxonomy" id="2697027"/>
    <lineage>
        <taxon>Bacteria</taxon>
        <taxon>Pseudomonadati</taxon>
        <taxon>Pseudomonadota</taxon>
        <taxon>Gammaproteobacteria</taxon>
        <taxon>Enterobacterales</taxon>
        <taxon>Bruguierivoracaceae</taxon>
        <taxon>Sodalis</taxon>
    </lineage>
</organism>
<accession>A0A4R1ND73</accession>
<dbReference type="RefSeq" id="WP_132927929.1">
    <property type="nucleotide sequence ID" value="NZ_CP075169.1"/>
</dbReference>